<dbReference type="PANTHER" id="PTHR30349">
    <property type="entry name" value="PHAGE INTEGRASE-RELATED"/>
    <property type="match status" value="1"/>
</dbReference>
<keyword evidence="5" id="KW-1185">Reference proteome</keyword>
<dbReference type="InterPro" id="IPR011010">
    <property type="entry name" value="DNA_brk_join_enz"/>
</dbReference>
<feature type="region of interest" description="Disordered" evidence="2">
    <location>
        <begin position="200"/>
        <end position="219"/>
    </location>
</feature>
<dbReference type="Proteomes" id="UP000675781">
    <property type="component" value="Unassembled WGS sequence"/>
</dbReference>
<gene>
    <name evidence="4" type="ORF">KDL01_03030</name>
</gene>
<evidence type="ECO:0000313" key="4">
    <source>
        <dbReference type="EMBL" id="MBR7832215.1"/>
    </source>
</evidence>
<feature type="domain" description="Tyr recombinase" evidence="3">
    <location>
        <begin position="1"/>
        <end position="189"/>
    </location>
</feature>
<dbReference type="AlphaFoldDB" id="A0A941IKT8"/>
<dbReference type="InterPro" id="IPR002104">
    <property type="entry name" value="Integrase_catalytic"/>
</dbReference>
<dbReference type="EMBL" id="JAGSOG010000008">
    <property type="protein sequence ID" value="MBR7832215.1"/>
    <property type="molecule type" value="Genomic_DNA"/>
</dbReference>
<dbReference type="PROSITE" id="PS51898">
    <property type="entry name" value="TYR_RECOMBINASE"/>
    <property type="match status" value="1"/>
</dbReference>
<dbReference type="RefSeq" id="WP_212526807.1">
    <property type="nucleotide sequence ID" value="NZ_JAGSOG010000008.1"/>
</dbReference>
<dbReference type="Gene3D" id="1.10.443.10">
    <property type="entry name" value="Intergrase catalytic core"/>
    <property type="match status" value="1"/>
</dbReference>
<evidence type="ECO:0000256" key="1">
    <source>
        <dbReference type="ARBA" id="ARBA00023172"/>
    </source>
</evidence>
<organism evidence="4 5">
    <name type="scientific">Actinospica durhamensis</name>
    <dbReference type="NCBI Taxonomy" id="1508375"/>
    <lineage>
        <taxon>Bacteria</taxon>
        <taxon>Bacillati</taxon>
        <taxon>Actinomycetota</taxon>
        <taxon>Actinomycetes</taxon>
        <taxon>Catenulisporales</taxon>
        <taxon>Actinospicaceae</taxon>
        <taxon>Actinospica</taxon>
    </lineage>
</organism>
<dbReference type="CDD" id="cd01189">
    <property type="entry name" value="INT_ICEBs1_C_like"/>
    <property type="match status" value="1"/>
</dbReference>
<evidence type="ECO:0000259" key="3">
    <source>
        <dbReference type="PROSITE" id="PS51898"/>
    </source>
</evidence>
<dbReference type="Pfam" id="PF00589">
    <property type="entry name" value="Phage_integrase"/>
    <property type="match status" value="1"/>
</dbReference>
<comment type="caution">
    <text evidence="4">The sequence shown here is derived from an EMBL/GenBank/DDBJ whole genome shotgun (WGS) entry which is preliminary data.</text>
</comment>
<evidence type="ECO:0000313" key="5">
    <source>
        <dbReference type="Proteomes" id="UP000675781"/>
    </source>
</evidence>
<dbReference type="InterPro" id="IPR013762">
    <property type="entry name" value="Integrase-like_cat_sf"/>
</dbReference>
<dbReference type="SUPFAM" id="SSF56349">
    <property type="entry name" value="DNA breaking-rejoining enzymes"/>
    <property type="match status" value="1"/>
</dbReference>
<evidence type="ECO:0000256" key="2">
    <source>
        <dbReference type="SAM" id="MobiDB-lite"/>
    </source>
</evidence>
<dbReference type="InterPro" id="IPR050090">
    <property type="entry name" value="Tyrosine_recombinase_XerCD"/>
</dbReference>
<keyword evidence="1" id="KW-0233">DNA recombination</keyword>
<dbReference type="PANTHER" id="PTHR30349:SF91">
    <property type="entry name" value="INTA PROTEIN"/>
    <property type="match status" value="1"/>
</dbReference>
<protein>
    <submittedName>
        <fullName evidence="4">Site-specific integrase</fullName>
    </submittedName>
</protein>
<name>A0A941IKT8_9ACTN</name>
<accession>A0A941IKT8</accession>
<dbReference type="GO" id="GO:0015074">
    <property type="term" value="P:DNA integration"/>
    <property type="evidence" value="ECO:0007669"/>
    <property type="project" value="InterPro"/>
</dbReference>
<reference evidence="4" key="1">
    <citation type="submission" date="2021-04" db="EMBL/GenBank/DDBJ databases">
        <title>Genome based classification of Actinospica acidithermotolerans sp. nov., an actinobacterium isolated from an Indonesian hot spring.</title>
        <authorList>
            <person name="Kusuma A.B."/>
            <person name="Putra K.E."/>
            <person name="Nafisah S."/>
            <person name="Loh J."/>
            <person name="Nouioui I."/>
            <person name="Goodfellow M."/>
        </authorList>
    </citation>
    <scope>NUCLEOTIDE SEQUENCE</scope>
    <source>
        <strain evidence="4">CSCA 57</strain>
    </source>
</reference>
<sequence>MAHTKDHEYHALYNLIAHASLRRGEALALRWENIDFATGEITIEAQLVQLGWEVIETAPKTEASARTLVAPMPLLISLAIQRRRQHTWAEQAGKRWAPGPGNNSVYVFTDLDGRAIHPGDALTQFQRLTHEADLPPIRIHDLRHGAATMARAAGIDVRILSAMLGHSSTTITNDLYGDVATEAKREAANTIADQLAYREERRAESSTDMTTAKGWCAGR</sequence>
<dbReference type="GO" id="GO:0006310">
    <property type="term" value="P:DNA recombination"/>
    <property type="evidence" value="ECO:0007669"/>
    <property type="project" value="UniProtKB-KW"/>
</dbReference>
<dbReference type="GO" id="GO:0003677">
    <property type="term" value="F:DNA binding"/>
    <property type="evidence" value="ECO:0007669"/>
    <property type="project" value="InterPro"/>
</dbReference>
<proteinExistence type="predicted"/>